<evidence type="ECO:0000259" key="6">
    <source>
        <dbReference type="Pfam" id="PF14833"/>
    </source>
</evidence>
<dbReference type="PIRSF" id="PIRSF000103">
    <property type="entry name" value="HIBADH"/>
    <property type="match status" value="1"/>
</dbReference>
<dbReference type="InterPro" id="IPR008927">
    <property type="entry name" value="6-PGluconate_DH-like_C_sf"/>
</dbReference>
<dbReference type="InterPro" id="IPR013328">
    <property type="entry name" value="6PGD_dom2"/>
</dbReference>
<proteinExistence type="inferred from homology"/>
<dbReference type="RefSeq" id="WP_148968890.1">
    <property type="nucleotide sequence ID" value="NZ_JBNIKW010000003.1"/>
</dbReference>
<dbReference type="InterPro" id="IPR015815">
    <property type="entry name" value="HIBADH-related"/>
</dbReference>
<dbReference type="GO" id="GO:0016491">
    <property type="term" value="F:oxidoreductase activity"/>
    <property type="evidence" value="ECO:0007669"/>
    <property type="project" value="UniProtKB-KW"/>
</dbReference>
<keyword evidence="3" id="KW-0520">NAD</keyword>
<dbReference type="Pfam" id="PF03446">
    <property type="entry name" value="NAD_binding_2"/>
    <property type="match status" value="1"/>
</dbReference>
<dbReference type="AlphaFoldDB" id="A0A5D4TU51"/>
<dbReference type="InterPro" id="IPR036291">
    <property type="entry name" value="NAD(P)-bd_dom_sf"/>
</dbReference>
<keyword evidence="2" id="KW-0560">Oxidoreductase</keyword>
<dbReference type="Gene3D" id="1.10.1040.10">
    <property type="entry name" value="N-(1-d-carboxylethyl)-l-norvaline Dehydrogenase, domain 2"/>
    <property type="match status" value="1"/>
</dbReference>
<evidence type="ECO:0000313" key="7">
    <source>
        <dbReference type="EMBL" id="TYS84453.1"/>
    </source>
</evidence>
<dbReference type="GO" id="GO:0051287">
    <property type="term" value="F:NAD binding"/>
    <property type="evidence" value="ECO:0007669"/>
    <property type="project" value="InterPro"/>
</dbReference>
<feature type="domain" description="6-phosphogluconate dehydrogenase NADP-binding" evidence="5">
    <location>
        <begin position="10"/>
        <end position="168"/>
    </location>
</feature>
<dbReference type="PANTHER" id="PTHR43060">
    <property type="entry name" value="3-HYDROXYISOBUTYRATE DEHYDROGENASE-LIKE 1, MITOCHONDRIAL-RELATED"/>
    <property type="match status" value="1"/>
</dbReference>
<evidence type="ECO:0000256" key="4">
    <source>
        <dbReference type="PIRSR" id="PIRSR000103-1"/>
    </source>
</evidence>
<dbReference type="SUPFAM" id="SSF51735">
    <property type="entry name" value="NAD(P)-binding Rossmann-fold domains"/>
    <property type="match status" value="1"/>
</dbReference>
<comment type="similarity">
    <text evidence="1">Belongs to the HIBADH-related family.</text>
</comment>
<dbReference type="GO" id="GO:0050661">
    <property type="term" value="F:NADP binding"/>
    <property type="evidence" value="ECO:0007669"/>
    <property type="project" value="InterPro"/>
</dbReference>
<gene>
    <name evidence="7" type="ORF">FZC85_13800</name>
</gene>
<evidence type="ECO:0000259" key="5">
    <source>
        <dbReference type="Pfam" id="PF03446"/>
    </source>
</evidence>
<organism evidence="7 8">
    <name type="scientific">Rossellomorea aquimaris</name>
    <dbReference type="NCBI Taxonomy" id="189382"/>
    <lineage>
        <taxon>Bacteria</taxon>
        <taxon>Bacillati</taxon>
        <taxon>Bacillota</taxon>
        <taxon>Bacilli</taxon>
        <taxon>Bacillales</taxon>
        <taxon>Bacillaceae</taxon>
        <taxon>Rossellomorea</taxon>
    </lineage>
</organism>
<evidence type="ECO:0000256" key="3">
    <source>
        <dbReference type="ARBA" id="ARBA00023027"/>
    </source>
</evidence>
<dbReference type="InterPro" id="IPR006115">
    <property type="entry name" value="6PGDH_NADP-bd"/>
</dbReference>
<evidence type="ECO:0000256" key="1">
    <source>
        <dbReference type="ARBA" id="ARBA00009080"/>
    </source>
</evidence>
<dbReference type="InterPro" id="IPR029154">
    <property type="entry name" value="HIBADH-like_NADP-bd"/>
</dbReference>
<feature type="active site" evidence="4">
    <location>
        <position position="177"/>
    </location>
</feature>
<sequence>MKEITKQSVIGFIGTGVMGQSMAGHLLEAGYQVVIFNRTKDKALHLINRGAKWADTPRQVAEISDAVITIVGYPKDVEEIYLGENGILHHLKRDSLAIDMTTSSPKLAERIFEVGKGKGVSTLDAPVSGGDIGAKEARLSIMAGGDEESFETARPLLDLLGSNVVYQGKAGAGQHTKMCNQITIASNMMGVSEALLYAKKSGLNPDNVLKSITSGAAGSWSLSNLVPRMIDEDYAPGFYVKHFIKDLKIALESSREMEIKTPGLELALSLYEELAHNGEENSGTQALIKLLEN</sequence>
<dbReference type="EMBL" id="VTEZ01000004">
    <property type="protein sequence ID" value="TYS84453.1"/>
    <property type="molecule type" value="Genomic_DNA"/>
</dbReference>
<name>A0A5D4TU51_9BACI</name>
<dbReference type="OrthoDB" id="9786703at2"/>
<accession>A0A5D4TU51</accession>
<dbReference type="Gene3D" id="3.40.50.720">
    <property type="entry name" value="NAD(P)-binding Rossmann-like Domain"/>
    <property type="match status" value="1"/>
</dbReference>
<evidence type="ECO:0000313" key="8">
    <source>
        <dbReference type="Proteomes" id="UP000324269"/>
    </source>
</evidence>
<comment type="caution">
    <text evidence="7">The sequence shown here is derived from an EMBL/GenBank/DDBJ whole genome shotgun (WGS) entry which is preliminary data.</text>
</comment>
<dbReference type="Proteomes" id="UP000324269">
    <property type="component" value="Unassembled WGS sequence"/>
</dbReference>
<evidence type="ECO:0000256" key="2">
    <source>
        <dbReference type="ARBA" id="ARBA00023002"/>
    </source>
</evidence>
<dbReference type="PANTHER" id="PTHR43060:SF15">
    <property type="entry name" value="3-HYDROXYISOBUTYRATE DEHYDROGENASE-LIKE 1, MITOCHONDRIAL-RELATED"/>
    <property type="match status" value="1"/>
</dbReference>
<reference evidence="7 8" key="1">
    <citation type="submission" date="2019-08" db="EMBL/GenBank/DDBJ databases">
        <title>Bacillus genomes from the desert of Cuatro Cienegas, Coahuila.</title>
        <authorList>
            <person name="Olmedo-Alvarez G."/>
        </authorList>
    </citation>
    <scope>NUCLEOTIDE SEQUENCE [LARGE SCALE GENOMIC DNA]</scope>
    <source>
        <strain evidence="7 8">CH87b_3T</strain>
    </source>
</reference>
<feature type="domain" description="3-hydroxyisobutyrate dehydrogenase-like NAD-binding" evidence="6">
    <location>
        <begin position="171"/>
        <end position="291"/>
    </location>
</feature>
<dbReference type="SUPFAM" id="SSF48179">
    <property type="entry name" value="6-phosphogluconate dehydrogenase C-terminal domain-like"/>
    <property type="match status" value="1"/>
</dbReference>
<protein>
    <submittedName>
        <fullName evidence="7">NAD(P)-dependent oxidoreductase</fullName>
    </submittedName>
</protein>
<dbReference type="Pfam" id="PF14833">
    <property type="entry name" value="NAD_binding_11"/>
    <property type="match status" value="1"/>
</dbReference>